<protein>
    <submittedName>
        <fullName evidence="1">Uncharacterized protein</fullName>
    </submittedName>
</protein>
<comment type="caution">
    <text evidence="1">The sequence shown here is derived from an EMBL/GenBank/DDBJ whole genome shotgun (WGS) entry which is preliminary data.</text>
</comment>
<dbReference type="AlphaFoldDB" id="X0YG63"/>
<proteinExistence type="predicted"/>
<gene>
    <name evidence="1" type="ORF">S01H1_70729</name>
</gene>
<accession>X0YG63</accession>
<evidence type="ECO:0000313" key="1">
    <source>
        <dbReference type="EMBL" id="GAG35821.1"/>
    </source>
</evidence>
<dbReference type="EMBL" id="BARS01047049">
    <property type="protein sequence ID" value="GAG35821.1"/>
    <property type="molecule type" value="Genomic_DNA"/>
</dbReference>
<organism evidence="1">
    <name type="scientific">marine sediment metagenome</name>
    <dbReference type="NCBI Taxonomy" id="412755"/>
    <lineage>
        <taxon>unclassified sequences</taxon>
        <taxon>metagenomes</taxon>
        <taxon>ecological metagenomes</taxon>
    </lineage>
</organism>
<feature type="non-terminal residue" evidence="1">
    <location>
        <position position="245"/>
    </location>
</feature>
<sequence>WEHVFTYIGTTGGAHHDGMEFVAGHLWLADMFGDWILQYTPQGDLMRTFYHPPLGHDLEGMGFGAFEHFWSGSFTNPITGVTEIVEFGGGTLQLSIRRRPEAGLPIYISDGCILNDEVIYNWDPIHYNLDPNGSIHDDPLFVGDYFLTQIAAGQLVDSNCVDAGSDLASNLGMDTYTTRTDSVPDQYDGIDPCSAVVDMGYHHRPFTPTQYRLTTIVTGVTGDVLSPYHPTGHNYNEHTQVVLSV</sequence>
<reference evidence="1" key="1">
    <citation type="journal article" date="2014" name="Front. Microbiol.">
        <title>High frequency of phylogenetically diverse reductive dehalogenase-homologous genes in deep subseafloor sedimentary metagenomes.</title>
        <authorList>
            <person name="Kawai M."/>
            <person name="Futagami T."/>
            <person name="Toyoda A."/>
            <person name="Takaki Y."/>
            <person name="Nishi S."/>
            <person name="Hori S."/>
            <person name="Arai W."/>
            <person name="Tsubouchi T."/>
            <person name="Morono Y."/>
            <person name="Uchiyama I."/>
            <person name="Ito T."/>
            <person name="Fujiyama A."/>
            <person name="Inagaki F."/>
            <person name="Takami H."/>
        </authorList>
    </citation>
    <scope>NUCLEOTIDE SEQUENCE</scope>
    <source>
        <strain evidence="1">Expedition CK06-06</strain>
    </source>
</reference>
<name>X0YG63_9ZZZZ</name>
<feature type="non-terminal residue" evidence="1">
    <location>
        <position position="1"/>
    </location>
</feature>